<proteinExistence type="predicted"/>
<dbReference type="RefSeq" id="WP_197113418.1">
    <property type="nucleotide sequence ID" value="NZ_JACBXQ010000001.1"/>
</dbReference>
<keyword evidence="2" id="KW-0813">Transport</keyword>
<feature type="domain" description="ABC transporter" evidence="7">
    <location>
        <begin position="7"/>
        <end position="254"/>
    </location>
</feature>
<dbReference type="InterPro" id="IPR003593">
    <property type="entry name" value="AAA+_ATPase"/>
</dbReference>
<evidence type="ECO:0000256" key="6">
    <source>
        <dbReference type="ARBA" id="ARBA00023136"/>
    </source>
</evidence>
<comment type="subcellular location">
    <subcellularLocation>
        <location evidence="1">Cell membrane</location>
        <topology evidence="1">Peripheral membrane protein</topology>
    </subcellularLocation>
</comment>
<evidence type="ECO:0000313" key="8">
    <source>
        <dbReference type="EMBL" id="MBG9985353.1"/>
    </source>
</evidence>
<dbReference type="GO" id="GO:0005524">
    <property type="term" value="F:ATP binding"/>
    <property type="evidence" value="ECO:0007669"/>
    <property type="project" value="UniProtKB-KW"/>
</dbReference>
<dbReference type="Gene3D" id="3.40.50.300">
    <property type="entry name" value="P-loop containing nucleotide triphosphate hydrolases"/>
    <property type="match status" value="1"/>
</dbReference>
<keyword evidence="4" id="KW-0547">Nucleotide-binding</keyword>
<dbReference type="InterPro" id="IPR003439">
    <property type="entry name" value="ABC_transporter-like_ATP-bd"/>
</dbReference>
<gene>
    <name evidence="8" type="ORF">HZY91_00425</name>
</gene>
<sequence length="264" mass="29444">MANSQPLQLINISKTFTRQNGTTVSVLKNINLTLSKGEVVAVIGTNGAGKSTLFNAVAGSIMLDEGKILMGSKEVTRLASRKRAANIGRVFQNPSMGTAPRMTVFENLILASKRGERRGWSRSLSQPNKDFMRQELSQFKLGLENCLELPIENLSGGQRQVVSLLMATLKQPELLLLDEHTAALDPRMAKLVMHLTQRMIEEQGLTTLMITHQLQDAIDYADRIVVMHQGEIQHEYILAAHPYLKTKDLFEFLESLISFETPNI</sequence>
<evidence type="ECO:0000256" key="5">
    <source>
        <dbReference type="ARBA" id="ARBA00022840"/>
    </source>
</evidence>
<dbReference type="Pfam" id="PF00005">
    <property type="entry name" value="ABC_tran"/>
    <property type="match status" value="1"/>
</dbReference>
<dbReference type="PANTHER" id="PTHR42788:SF7">
    <property type="entry name" value="NITRATE ABC TRANSPORTER ATP-BINDING PROTEIN"/>
    <property type="match status" value="1"/>
</dbReference>
<evidence type="ECO:0000313" key="9">
    <source>
        <dbReference type="Proteomes" id="UP000721415"/>
    </source>
</evidence>
<dbReference type="InterPro" id="IPR027417">
    <property type="entry name" value="P-loop_NTPase"/>
</dbReference>
<dbReference type="PROSITE" id="PS00211">
    <property type="entry name" value="ABC_TRANSPORTER_1"/>
    <property type="match status" value="1"/>
</dbReference>
<evidence type="ECO:0000256" key="4">
    <source>
        <dbReference type="ARBA" id="ARBA00022741"/>
    </source>
</evidence>
<keyword evidence="3" id="KW-1003">Cell membrane</keyword>
<name>A0ABS0LMG4_9LACT</name>
<keyword evidence="6" id="KW-0472">Membrane</keyword>
<organism evidence="8 9">
    <name type="scientific">Facklamia lactis</name>
    <dbReference type="NCBI Taxonomy" id="2749967"/>
    <lineage>
        <taxon>Bacteria</taxon>
        <taxon>Bacillati</taxon>
        <taxon>Bacillota</taxon>
        <taxon>Bacilli</taxon>
        <taxon>Lactobacillales</taxon>
        <taxon>Aerococcaceae</taxon>
        <taxon>Facklamia</taxon>
    </lineage>
</organism>
<keyword evidence="9" id="KW-1185">Reference proteome</keyword>
<keyword evidence="5 8" id="KW-0067">ATP-binding</keyword>
<evidence type="ECO:0000256" key="3">
    <source>
        <dbReference type="ARBA" id="ARBA00022475"/>
    </source>
</evidence>
<evidence type="ECO:0000259" key="7">
    <source>
        <dbReference type="PROSITE" id="PS50893"/>
    </source>
</evidence>
<dbReference type="PROSITE" id="PS50893">
    <property type="entry name" value="ABC_TRANSPORTER_2"/>
    <property type="match status" value="1"/>
</dbReference>
<protein>
    <submittedName>
        <fullName evidence="8">ATP-binding cassette domain-containing protein</fullName>
    </submittedName>
</protein>
<reference evidence="8 9" key="1">
    <citation type="submission" date="2020-07" db="EMBL/GenBank/DDBJ databases">
        <title>Facklamia lactis sp. nov., isolated from raw milk.</title>
        <authorList>
            <person name="Doll E.V."/>
            <person name="Huptas C."/>
            <person name="Staib L."/>
            <person name="Wenning M."/>
            <person name="Scherer S."/>
        </authorList>
    </citation>
    <scope>NUCLEOTIDE SEQUENCE [LARGE SCALE GENOMIC DNA]</scope>
    <source>
        <strain evidence="8 9">DSM 111018</strain>
    </source>
</reference>
<dbReference type="InterPro" id="IPR050166">
    <property type="entry name" value="ABC_transporter_ATP-bind"/>
</dbReference>
<dbReference type="SMART" id="SM00382">
    <property type="entry name" value="AAA"/>
    <property type="match status" value="1"/>
</dbReference>
<comment type="caution">
    <text evidence="8">The sequence shown here is derived from an EMBL/GenBank/DDBJ whole genome shotgun (WGS) entry which is preliminary data.</text>
</comment>
<evidence type="ECO:0000256" key="1">
    <source>
        <dbReference type="ARBA" id="ARBA00004202"/>
    </source>
</evidence>
<accession>A0ABS0LMG4</accession>
<dbReference type="InterPro" id="IPR017871">
    <property type="entry name" value="ABC_transporter-like_CS"/>
</dbReference>
<evidence type="ECO:0000256" key="2">
    <source>
        <dbReference type="ARBA" id="ARBA00022448"/>
    </source>
</evidence>
<dbReference type="SUPFAM" id="SSF52540">
    <property type="entry name" value="P-loop containing nucleoside triphosphate hydrolases"/>
    <property type="match status" value="1"/>
</dbReference>
<dbReference type="Proteomes" id="UP000721415">
    <property type="component" value="Unassembled WGS sequence"/>
</dbReference>
<dbReference type="EMBL" id="JACBXQ010000001">
    <property type="protein sequence ID" value="MBG9985353.1"/>
    <property type="molecule type" value="Genomic_DNA"/>
</dbReference>
<dbReference type="PANTHER" id="PTHR42788">
    <property type="entry name" value="TAURINE IMPORT ATP-BINDING PROTEIN-RELATED"/>
    <property type="match status" value="1"/>
</dbReference>